<name>A0ABS6GQP3_9BACI</name>
<evidence type="ECO:0000313" key="1">
    <source>
        <dbReference type="EMBL" id="MBU6081422.1"/>
    </source>
</evidence>
<comment type="caution">
    <text evidence="1">The sequence shown here is derived from an EMBL/GenBank/DDBJ whole genome shotgun (WGS) entry which is preliminary data.</text>
</comment>
<proteinExistence type="predicted"/>
<accession>A0ABS6GQP3</accession>
<evidence type="ECO:0000313" key="2">
    <source>
        <dbReference type="Proteomes" id="UP000812672"/>
    </source>
</evidence>
<dbReference type="Proteomes" id="UP000812672">
    <property type="component" value="Unassembled WGS sequence"/>
</dbReference>
<reference evidence="1 2" key="1">
    <citation type="journal article" date="2011" name="Int. J. Syst. Evol. Microbiol.">
        <title>Allobacillus halotolerans gen. nov., sp. nov. isolated from shrimp paste.</title>
        <authorList>
            <person name="Sheu S.Y."/>
            <person name="Arun A.B."/>
            <person name="Jiang S.R."/>
            <person name="Young C.C."/>
            <person name="Chen W.M."/>
        </authorList>
    </citation>
    <scope>NUCLEOTIDE SEQUENCE [LARGE SCALE GENOMIC DNA]</scope>
    <source>
        <strain evidence="1 2">LMG 24826</strain>
    </source>
</reference>
<dbReference type="RefSeq" id="WP_216687579.1">
    <property type="nucleotide sequence ID" value="NZ_CAUPKR010000016.1"/>
</dbReference>
<organism evidence="1 2">
    <name type="scientific">Allobacillus halotolerans</name>
    <dbReference type="NCBI Taxonomy" id="570278"/>
    <lineage>
        <taxon>Bacteria</taxon>
        <taxon>Bacillati</taxon>
        <taxon>Bacillota</taxon>
        <taxon>Bacilli</taxon>
        <taxon>Bacillales</taxon>
        <taxon>Bacillaceae</taxon>
        <taxon>Allobacillus</taxon>
    </lineage>
</organism>
<gene>
    <name evidence="1" type="ORF">KQ486_10400</name>
</gene>
<sequence length="65" mass="7720">MYIIARNINGQTEYLKASSSTFNKTFVDYSTAENFVKKLNKHIQSDKKWYVMEIENEQQDEILPK</sequence>
<keyword evidence="2" id="KW-1185">Reference proteome</keyword>
<protein>
    <submittedName>
        <fullName evidence="1">Uncharacterized protein</fullName>
    </submittedName>
</protein>
<dbReference type="EMBL" id="JAHLZF010000015">
    <property type="protein sequence ID" value="MBU6081422.1"/>
    <property type="molecule type" value="Genomic_DNA"/>
</dbReference>